<dbReference type="PANTHER" id="PTHR11032">
    <property type="entry name" value="SL CYTOKINE"/>
    <property type="match status" value="1"/>
</dbReference>
<proteinExistence type="predicted"/>
<feature type="compositionally biased region" description="Gly residues" evidence="1">
    <location>
        <begin position="68"/>
        <end position="81"/>
    </location>
</feature>
<dbReference type="GO" id="GO:0008284">
    <property type="term" value="P:positive regulation of cell population proliferation"/>
    <property type="evidence" value="ECO:0007669"/>
    <property type="project" value="TreeGrafter"/>
</dbReference>
<reference evidence="3" key="1">
    <citation type="submission" date="2019-10" db="EMBL/GenBank/DDBJ databases">
        <title>Corvus moneduloides (New Caledonian crow) genome, bCorMon1, primary haplotype.</title>
        <authorList>
            <person name="Rutz C."/>
            <person name="Fungtammasan C."/>
            <person name="Mountcastle J."/>
            <person name="Formenti G."/>
            <person name="Chow W."/>
            <person name="Howe K."/>
            <person name="Steele M.P."/>
            <person name="Fernandes J."/>
            <person name="Gilbert M.T.P."/>
            <person name="Fedrigo O."/>
            <person name="Jarvis E.D."/>
            <person name="Gemmell N."/>
        </authorList>
    </citation>
    <scope>NUCLEOTIDE SEQUENCE [LARGE SCALE GENOMIC DNA]</scope>
</reference>
<dbReference type="Pfam" id="PF02947">
    <property type="entry name" value="Flt3_lig"/>
    <property type="match status" value="1"/>
</dbReference>
<keyword evidence="3" id="KW-1185">Reference proteome</keyword>
<dbReference type="PANTHER" id="PTHR11032:SF1">
    <property type="entry name" value="FMS-RELATED TYROSINE KINASE 3 LIGAND"/>
    <property type="match status" value="1"/>
</dbReference>
<reference evidence="2" key="2">
    <citation type="submission" date="2025-08" db="UniProtKB">
        <authorList>
            <consortium name="Ensembl"/>
        </authorList>
    </citation>
    <scope>IDENTIFICATION</scope>
</reference>
<sequence length="631" mass="64018">VGVANPAAGGARGARAGDAQAAGRGGRGLGLAPPPAAGAPPPGARARKLPRGGGAPWRRRSRSAATEGSGGRGAPGGGPGGASREFPGVRLAPGTTAPGRAVALWDGRGLRLGLCRECPPRLGGPRGTPGGWGAGPPSRRRAGAGAALHPPPLSVAAGRGSLRPPPERPKPAGISDLTLCPQPATPTPINRSDRSHRRVSVFGGVPEVSGRGGGNILGVPRPRTCPDARVPLPHAGQRHSKLFGTGREVPSAGATRGIGEGVPGVRRGRPGVRREGGREGAGGSGRPAAPSGFLGPLPARCRFRFRRRLRRGPSGPGGGSRGWLRERSGVPVRRPPLGSAMDSPSPSSALVPLLLLLAAPAPGSCCSFAFNPVSSTFRAHLNNLTPWLLLDYPVAMPSNLEPDSGCSDLWRVHFGAVALQRMLGVAGKDLAPLLRTLLAQLHFVAECHIQDPQGCVRLEMVNVSQLLETLVQHLGELQGRPPHFPGCAHLRCQPGPALTSLAVRHEGTLGARQGPPSPAGHGLVLLGGVGGALGLAAAAWMLWRRPCAQVGPLEVTLGDGCLGGTRGALRVGDTGDAVGVGSPGVTGSTGGCLGVTGRAEDTGSTGEHWEVLSLSPPQPSQAPPTSEQDGT</sequence>
<accession>A0A8U7NEM1</accession>
<evidence type="ECO:0000313" key="3">
    <source>
        <dbReference type="Proteomes" id="UP000694553"/>
    </source>
</evidence>
<feature type="region of interest" description="Disordered" evidence="1">
    <location>
        <begin position="600"/>
        <end position="631"/>
    </location>
</feature>
<feature type="region of interest" description="Disordered" evidence="1">
    <location>
        <begin position="114"/>
        <end position="196"/>
    </location>
</feature>
<organism evidence="2 3">
    <name type="scientific">Corvus moneduloides</name>
    <name type="common">New Caledonian crow</name>
    <dbReference type="NCBI Taxonomy" id="1196302"/>
    <lineage>
        <taxon>Eukaryota</taxon>
        <taxon>Metazoa</taxon>
        <taxon>Chordata</taxon>
        <taxon>Craniata</taxon>
        <taxon>Vertebrata</taxon>
        <taxon>Euteleostomi</taxon>
        <taxon>Archelosauria</taxon>
        <taxon>Archosauria</taxon>
        <taxon>Dinosauria</taxon>
        <taxon>Saurischia</taxon>
        <taxon>Theropoda</taxon>
        <taxon>Coelurosauria</taxon>
        <taxon>Aves</taxon>
        <taxon>Neognathae</taxon>
        <taxon>Neoaves</taxon>
        <taxon>Telluraves</taxon>
        <taxon>Australaves</taxon>
        <taxon>Passeriformes</taxon>
        <taxon>Corvoidea</taxon>
        <taxon>Corvidae</taxon>
        <taxon>Corvus</taxon>
    </lineage>
</organism>
<protein>
    <submittedName>
        <fullName evidence="2">Uncharacterized protein</fullName>
    </submittedName>
</protein>
<feature type="compositionally biased region" description="Pro residues" evidence="1">
    <location>
        <begin position="32"/>
        <end position="43"/>
    </location>
</feature>
<dbReference type="GO" id="GO:0030971">
    <property type="term" value="F:receptor tyrosine kinase binding"/>
    <property type="evidence" value="ECO:0007669"/>
    <property type="project" value="TreeGrafter"/>
</dbReference>
<dbReference type="GO" id="GO:0005125">
    <property type="term" value="F:cytokine activity"/>
    <property type="evidence" value="ECO:0007669"/>
    <property type="project" value="InterPro"/>
</dbReference>
<dbReference type="Gene3D" id="1.20.1250.10">
    <property type="match status" value="1"/>
</dbReference>
<reference evidence="2" key="3">
    <citation type="submission" date="2025-09" db="UniProtKB">
        <authorList>
            <consortium name="Ensembl"/>
        </authorList>
    </citation>
    <scope>IDENTIFICATION</scope>
</reference>
<feature type="region of interest" description="Disordered" evidence="1">
    <location>
        <begin position="1"/>
        <end position="99"/>
    </location>
</feature>
<feature type="compositionally biased region" description="Basic residues" evidence="1">
    <location>
        <begin position="301"/>
        <end position="311"/>
    </location>
</feature>
<dbReference type="InterPro" id="IPR004213">
    <property type="entry name" value="Flt3_lig"/>
</dbReference>
<dbReference type="InterPro" id="IPR009079">
    <property type="entry name" value="4_helix_cytokine-like_core"/>
</dbReference>
<dbReference type="GO" id="GO:0005615">
    <property type="term" value="C:extracellular space"/>
    <property type="evidence" value="ECO:0007669"/>
    <property type="project" value="TreeGrafter"/>
</dbReference>
<evidence type="ECO:0000313" key="2">
    <source>
        <dbReference type="Ensembl" id="ENSCMUP00000028244.1"/>
    </source>
</evidence>
<feature type="compositionally biased region" description="Gly residues" evidence="1">
    <location>
        <begin position="124"/>
        <end position="134"/>
    </location>
</feature>
<feature type="region of interest" description="Disordered" evidence="1">
    <location>
        <begin position="232"/>
        <end position="343"/>
    </location>
</feature>
<feature type="compositionally biased region" description="Low complexity" evidence="1">
    <location>
        <begin position="1"/>
        <end position="22"/>
    </location>
</feature>
<evidence type="ECO:0000256" key="1">
    <source>
        <dbReference type="SAM" id="MobiDB-lite"/>
    </source>
</evidence>
<dbReference type="GO" id="GO:0009986">
    <property type="term" value="C:cell surface"/>
    <property type="evidence" value="ECO:0007669"/>
    <property type="project" value="TreeGrafter"/>
</dbReference>
<dbReference type="Proteomes" id="UP000694553">
    <property type="component" value="Unassembled WGS sequence"/>
</dbReference>
<dbReference type="AlphaFoldDB" id="A0A8U7NEM1"/>
<dbReference type="SUPFAM" id="SSF47266">
    <property type="entry name" value="4-helical cytokines"/>
    <property type="match status" value="1"/>
</dbReference>
<dbReference type="Ensembl" id="ENSCMUT00000033939.1">
    <property type="protein sequence ID" value="ENSCMUP00000028244.1"/>
    <property type="gene ID" value="ENSCMUG00000019368.1"/>
</dbReference>
<name>A0A8U7NEM1_CORMO</name>
<dbReference type="GO" id="GO:0016020">
    <property type="term" value="C:membrane"/>
    <property type="evidence" value="ECO:0007669"/>
    <property type="project" value="InterPro"/>
</dbReference>